<protein>
    <submittedName>
        <fullName evidence="7">Serine/threonine-protein kinase PrkC</fullName>
        <ecNumber evidence="7">2.7.11.1</ecNumber>
    </submittedName>
</protein>
<keyword evidence="4" id="KW-1133">Transmembrane helix</keyword>
<dbReference type="Proteomes" id="UP000469440">
    <property type="component" value="Unassembled WGS sequence"/>
</dbReference>
<dbReference type="OrthoDB" id="9788659at2"/>
<keyword evidence="2" id="KW-0067">ATP-binding</keyword>
<keyword evidence="7" id="KW-0808">Transferase</keyword>
<keyword evidence="4" id="KW-0472">Membrane</keyword>
<name>A0A6N8HXP7_9FIRM</name>
<dbReference type="InterPro" id="IPR000719">
    <property type="entry name" value="Prot_kinase_dom"/>
</dbReference>
<dbReference type="AlphaFoldDB" id="A0A6N8HXP7"/>
<dbReference type="GO" id="GO:0005524">
    <property type="term" value="F:ATP binding"/>
    <property type="evidence" value="ECO:0007669"/>
    <property type="project" value="UniProtKB-KW"/>
</dbReference>
<dbReference type="SMART" id="SM00740">
    <property type="entry name" value="PASTA"/>
    <property type="match status" value="2"/>
</dbReference>
<reference evidence="7 8" key="1">
    <citation type="submission" date="2019-09" db="EMBL/GenBank/DDBJ databases">
        <title>Genome sequence of Clostridium sp. EA1.</title>
        <authorList>
            <person name="Poehlein A."/>
            <person name="Bengelsdorf F.R."/>
            <person name="Daniel R."/>
        </authorList>
    </citation>
    <scope>NUCLEOTIDE SEQUENCE [LARGE SCALE GENOMIC DNA]</scope>
    <source>
        <strain evidence="7 8">EA1</strain>
    </source>
</reference>
<dbReference type="EMBL" id="VWXL01000024">
    <property type="protein sequence ID" value="MVB10247.1"/>
    <property type="molecule type" value="Genomic_DNA"/>
</dbReference>
<proteinExistence type="predicted"/>
<evidence type="ECO:0000256" key="1">
    <source>
        <dbReference type="ARBA" id="ARBA00022741"/>
    </source>
</evidence>
<dbReference type="Pfam" id="PF03793">
    <property type="entry name" value="PASTA"/>
    <property type="match status" value="2"/>
</dbReference>
<evidence type="ECO:0000256" key="2">
    <source>
        <dbReference type="ARBA" id="ARBA00022840"/>
    </source>
</evidence>
<dbReference type="GO" id="GO:0004674">
    <property type="term" value="F:protein serine/threonine kinase activity"/>
    <property type="evidence" value="ECO:0007669"/>
    <property type="project" value="UniProtKB-EC"/>
</dbReference>
<keyword evidence="4" id="KW-0812">Transmembrane</keyword>
<dbReference type="SUPFAM" id="SSF56112">
    <property type="entry name" value="Protein kinase-like (PK-like)"/>
    <property type="match status" value="1"/>
</dbReference>
<dbReference type="InterPro" id="IPR011009">
    <property type="entry name" value="Kinase-like_dom_sf"/>
</dbReference>
<sequence>MTDPANLCMNCMSEKTEEGACPHCGCRGDEPQMKHALPLKTMLQNRYLVGAVQTSNGEGITYIGYDTVLNIPIELHEFFPQTLSERAANGADVRVIGGSEIIFNESFAHFLSYSREIAHMRELSAILQIYDIFEENHTAYTVSEWNDSITLRYFVERSGGRLSWNTARQLFMPVLSALSVLHTHSIGHLGISPDTLSIMEDGRMKLGGFSIGAVRQMDTDLPPDMIPGCAAIEQYIMDYKPDEATDVYGFAASLFFALTGTLPPDALKRRNDSRLYIPTAVLHTLPPHLVTALANALQVSPDRRTPTFERLRTELSLAPAVTAALEETRRIGQVQTNAESRQQKSEKKKKRELPGFVWVLASCTVMLVVFTAIGVFWISRTPADSRDLATGTTAETSSAASSESSGQQYSAKMMTQDSSAEEQITVPNLVGQNYDQLVAAVSSNTQTEYQVLLSSRQFSDTVPEGCIISQQPAADGKMAKGTAIVVVVSEGTAVRTLPEIAGETLPDASEDVTSAGFVPTKAEAYSRTVPSGLVIGYQDAKEGSQMAYGSKVVIVVSKGPNPSSSSGASSGG</sequence>
<dbReference type="RefSeq" id="WP_066643584.1">
    <property type="nucleotide sequence ID" value="NZ_VWXL01000024.1"/>
</dbReference>
<feature type="domain" description="PASTA" evidence="6">
    <location>
        <begin position="420"/>
        <end position="490"/>
    </location>
</feature>
<evidence type="ECO:0000259" key="5">
    <source>
        <dbReference type="PROSITE" id="PS50011"/>
    </source>
</evidence>
<evidence type="ECO:0000259" key="6">
    <source>
        <dbReference type="PROSITE" id="PS51178"/>
    </source>
</evidence>
<dbReference type="GO" id="GO:0035556">
    <property type="term" value="P:intracellular signal transduction"/>
    <property type="evidence" value="ECO:0007669"/>
    <property type="project" value="TreeGrafter"/>
</dbReference>
<keyword evidence="1" id="KW-0547">Nucleotide-binding</keyword>
<keyword evidence="7" id="KW-0418">Kinase</keyword>
<dbReference type="Gene3D" id="1.10.510.10">
    <property type="entry name" value="Transferase(Phosphotransferase) domain 1"/>
    <property type="match status" value="1"/>
</dbReference>
<accession>A0A6N8HXP7</accession>
<gene>
    <name evidence="7" type="primary">prkC_1</name>
    <name evidence="7" type="ORF">CAFE_09260</name>
</gene>
<dbReference type="Pfam" id="PF00069">
    <property type="entry name" value="Pkinase"/>
    <property type="match status" value="1"/>
</dbReference>
<evidence type="ECO:0000256" key="3">
    <source>
        <dbReference type="SAM" id="MobiDB-lite"/>
    </source>
</evidence>
<organism evidence="7 8">
    <name type="scientific">Caproicibacter fermentans</name>
    <dbReference type="NCBI Taxonomy" id="2576756"/>
    <lineage>
        <taxon>Bacteria</taxon>
        <taxon>Bacillati</taxon>
        <taxon>Bacillota</taxon>
        <taxon>Clostridia</taxon>
        <taxon>Eubacteriales</taxon>
        <taxon>Acutalibacteraceae</taxon>
        <taxon>Caproicibacter</taxon>
    </lineage>
</organism>
<comment type="caution">
    <text evidence="7">The sequence shown here is derived from an EMBL/GenBank/DDBJ whole genome shotgun (WGS) entry which is preliminary data.</text>
</comment>
<keyword evidence="8" id="KW-1185">Reference proteome</keyword>
<dbReference type="PROSITE" id="PS50011">
    <property type="entry name" value="PROTEIN_KINASE_DOM"/>
    <property type="match status" value="1"/>
</dbReference>
<dbReference type="SMART" id="SM00220">
    <property type="entry name" value="S_TKc"/>
    <property type="match status" value="1"/>
</dbReference>
<dbReference type="PANTHER" id="PTHR24346">
    <property type="entry name" value="MAP/MICROTUBULE AFFINITY-REGULATING KINASE"/>
    <property type="match status" value="1"/>
</dbReference>
<evidence type="ECO:0000256" key="4">
    <source>
        <dbReference type="SAM" id="Phobius"/>
    </source>
</evidence>
<dbReference type="PROSITE" id="PS51178">
    <property type="entry name" value="PASTA"/>
    <property type="match status" value="2"/>
</dbReference>
<dbReference type="GO" id="GO:0005737">
    <property type="term" value="C:cytoplasm"/>
    <property type="evidence" value="ECO:0007669"/>
    <property type="project" value="TreeGrafter"/>
</dbReference>
<dbReference type="Gene3D" id="3.30.10.20">
    <property type="match status" value="2"/>
</dbReference>
<feature type="region of interest" description="Disordered" evidence="3">
    <location>
        <begin position="387"/>
        <end position="411"/>
    </location>
</feature>
<dbReference type="PANTHER" id="PTHR24346:SF30">
    <property type="entry name" value="MATERNAL EMBRYONIC LEUCINE ZIPPER KINASE"/>
    <property type="match status" value="1"/>
</dbReference>
<dbReference type="EC" id="2.7.11.1" evidence="7"/>
<evidence type="ECO:0000313" key="7">
    <source>
        <dbReference type="EMBL" id="MVB10247.1"/>
    </source>
</evidence>
<feature type="domain" description="PASTA" evidence="6">
    <location>
        <begin position="491"/>
        <end position="558"/>
    </location>
</feature>
<feature type="transmembrane region" description="Helical" evidence="4">
    <location>
        <begin position="356"/>
        <end position="378"/>
    </location>
</feature>
<feature type="compositionally biased region" description="Low complexity" evidence="3">
    <location>
        <begin position="389"/>
        <end position="406"/>
    </location>
</feature>
<dbReference type="InterPro" id="IPR005543">
    <property type="entry name" value="PASTA_dom"/>
</dbReference>
<evidence type="ECO:0000313" key="8">
    <source>
        <dbReference type="Proteomes" id="UP000469440"/>
    </source>
</evidence>
<dbReference type="CDD" id="cd06577">
    <property type="entry name" value="PASTA_pknB"/>
    <property type="match status" value="2"/>
</dbReference>
<feature type="domain" description="Protein kinase" evidence="5">
    <location>
        <begin position="47"/>
        <end position="317"/>
    </location>
</feature>